<evidence type="ECO:0000256" key="4">
    <source>
        <dbReference type="ARBA" id="ARBA00022723"/>
    </source>
</evidence>
<keyword evidence="5" id="KW-0378">Hydrolase</keyword>
<dbReference type="NCBIfam" id="TIGR01330">
    <property type="entry name" value="bisphos_HAL2"/>
    <property type="match status" value="1"/>
</dbReference>
<evidence type="ECO:0000256" key="3">
    <source>
        <dbReference type="ARBA" id="ARBA00012633"/>
    </source>
</evidence>
<keyword evidence="6 9" id="KW-0460">Magnesium</keyword>
<dbReference type="GO" id="GO:0000103">
    <property type="term" value="P:sulfate assimilation"/>
    <property type="evidence" value="ECO:0007669"/>
    <property type="project" value="TreeGrafter"/>
</dbReference>
<name>A0A1D1ZBR6_9ARAE</name>
<dbReference type="EC" id="3.1.3.7" evidence="3"/>
<keyword evidence="4 9" id="KW-0479">Metal-binding</keyword>
<comment type="cofactor">
    <cofactor evidence="1 9">
        <name>Mg(2+)</name>
        <dbReference type="ChEBI" id="CHEBI:18420"/>
    </cofactor>
</comment>
<dbReference type="PRINTS" id="PR00377">
    <property type="entry name" value="IMPHPHTASES"/>
</dbReference>
<dbReference type="GO" id="GO:0008441">
    <property type="term" value="F:3'(2'),5'-bisphosphate nucleotidase activity"/>
    <property type="evidence" value="ECO:0007669"/>
    <property type="project" value="UniProtKB-EC"/>
</dbReference>
<feature type="binding site" evidence="9">
    <location>
        <position position="164"/>
    </location>
    <ligand>
        <name>Mg(2+)</name>
        <dbReference type="ChEBI" id="CHEBI:18420"/>
        <label>1</label>
        <note>catalytic</note>
    </ligand>
</feature>
<sequence length="468" mass="50034">MHLPSTSHAAKLNCSIPTFPSAGAAPRTRWPGHGGGQGRGTHLLCCSMGLVGSSHVEPGASESCPSPLLAVSSPPAGSLVGFRPVIDMDSGKYAKELDVAVRVVQMACSLCQGVQDGLLRRGKDQVKSKADDSLVTVADWSVQATVSWLLADCFNGEGISIIAEEDVHTLSRKDAVELLDSVVSTVNNCLMEAARYGLVAPTNALGRADVLEAIGRCNSVGGPNGRYWVLDPVDGTLGFVRGDQYAVALALIEDGEVILGVLGCPNYPMKRQWLDYHHRYYRIMTKLSPPSSGSWHKGCVMYARKGTGEAWMQPLVHDHGKLDWSSIGRLIQVSPIDDPALATLCEPVENANSSHSFTAGLARSVGLRKQPLRVYSMVKYAAIARGDAEIFMKFARAGYKEKIWDHAAGVLIIQEAGGVVTDARGRPLNFSKGVFVEGLDRGIIACSGVSLHEKIIGAVDASWDSSKL</sequence>
<dbReference type="InterPro" id="IPR020583">
    <property type="entry name" value="Inositol_monoP_metal-BS"/>
</dbReference>
<comment type="similarity">
    <text evidence="2">Belongs to the inositol monophosphatase superfamily.</text>
</comment>
<dbReference type="AlphaFoldDB" id="A0A1D1ZBR6"/>
<comment type="catalytic activity">
    <reaction evidence="7">
        <text>adenosine 3',5'-bisphosphate + H2O = AMP + phosphate</text>
        <dbReference type="Rhea" id="RHEA:10040"/>
        <dbReference type="ChEBI" id="CHEBI:15377"/>
        <dbReference type="ChEBI" id="CHEBI:43474"/>
        <dbReference type="ChEBI" id="CHEBI:58343"/>
        <dbReference type="ChEBI" id="CHEBI:456215"/>
        <dbReference type="EC" id="3.1.3.7"/>
    </reaction>
    <physiologicalReaction direction="left-to-right" evidence="7">
        <dbReference type="Rhea" id="RHEA:10041"/>
    </physiologicalReaction>
</comment>
<dbReference type="Gene3D" id="3.30.540.10">
    <property type="entry name" value="Fructose-1,6-Bisphosphatase, subunit A, domain 1"/>
    <property type="match status" value="1"/>
</dbReference>
<proteinExistence type="inferred from homology"/>
<evidence type="ECO:0000256" key="6">
    <source>
        <dbReference type="ARBA" id="ARBA00022842"/>
    </source>
</evidence>
<gene>
    <name evidence="10" type="primary">AHL</name>
    <name evidence="10" type="ORF">g.160207</name>
</gene>
<dbReference type="GO" id="GO:0046854">
    <property type="term" value="P:phosphatidylinositol phosphate biosynthetic process"/>
    <property type="evidence" value="ECO:0007669"/>
    <property type="project" value="InterPro"/>
</dbReference>
<protein>
    <recommendedName>
        <fullName evidence="3">3'(2'),5'-bisphosphate nucleotidase</fullName>
        <ecNumber evidence="3">3.1.3.7</ecNumber>
    </recommendedName>
</protein>
<dbReference type="InterPro" id="IPR000760">
    <property type="entry name" value="Inositol_monophosphatase-like"/>
</dbReference>
<evidence type="ECO:0000256" key="2">
    <source>
        <dbReference type="ARBA" id="ARBA00009759"/>
    </source>
</evidence>
<dbReference type="PROSITE" id="PS00629">
    <property type="entry name" value="IMP_1"/>
    <property type="match status" value="1"/>
</dbReference>
<dbReference type="PANTHER" id="PTHR43200">
    <property type="entry name" value="PHOSPHATASE"/>
    <property type="match status" value="1"/>
</dbReference>
<reference evidence="10" key="1">
    <citation type="submission" date="2015-07" db="EMBL/GenBank/DDBJ databases">
        <title>Transcriptome Assembly of Anthurium amnicola.</title>
        <authorList>
            <person name="Suzuki J."/>
        </authorList>
    </citation>
    <scope>NUCLEOTIDE SEQUENCE</scope>
</reference>
<evidence type="ECO:0000256" key="1">
    <source>
        <dbReference type="ARBA" id="ARBA00001946"/>
    </source>
</evidence>
<accession>A0A1D1ZBR6</accession>
<dbReference type="Gene3D" id="3.40.190.80">
    <property type="match status" value="1"/>
</dbReference>
<dbReference type="FunFam" id="3.40.190.80:FF:000003">
    <property type="entry name" value="PAP-specific phosphatase HAL2-like"/>
    <property type="match status" value="1"/>
</dbReference>
<evidence type="ECO:0000313" key="10">
    <source>
        <dbReference type="EMBL" id="JAT64263.1"/>
    </source>
</evidence>
<dbReference type="SUPFAM" id="SSF56655">
    <property type="entry name" value="Carbohydrate phosphatase"/>
    <property type="match status" value="1"/>
</dbReference>
<dbReference type="InterPro" id="IPR020550">
    <property type="entry name" value="Inositol_monophosphatase_CS"/>
</dbReference>
<evidence type="ECO:0000256" key="7">
    <source>
        <dbReference type="ARBA" id="ARBA00044479"/>
    </source>
</evidence>
<organism evidence="10">
    <name type="scientific">Anthurium amnicola</name>
    <dbReference type="NCBI Taxonomy" id="1678845"/>
    <lineage>
        <taxon>Eukaryota</taxon>
        <taxon>Viridiplantae</taxon>
        <taxon>Streptophyta</taxon>
        <taxon>Embryophyta</taxon>
        <taxon>Tracheophyta</taxon>
        <taxon>Spermatophyta</taxon>
        <taxon>Magnoliopsida</taxon>
        <taxon>Liliopsida</taxon>
        <taxon>Araceae</taxon>
        <taxon>Pothoideae</taxon>
        <taxon>Potheae</taxon>
        <taxon>Anthurium</taxon>
    </lineage>
</organism>
<feature type="binding site" evidence="9">
    <location>
        <position position="234"/>
    </location>
    <ligand>
        <name>Mg(2+)</name>
        <dbReference type="ChEBI" id="CHEBI:18420"/>
        <label>1</label>
        <note>catalytic</note>
    </ligand>
</feature>
<evidence type="ECO:0000256" key="5">
    <source>
        <dbReference type="ARBA" id="ARBA00022801"/>
    </source>
</evidence>
<dbReference type="PROSITE" id="PS00630">
    <property type="entry name" value="IMP_2"/>
    <property type="match status" value="1"/>
</dbReference>
<dbReference type="GO" id="GO:0046872">
    <property type="term" value="F:metal ion binding"/>
    <property type="evidence" value="ECO:0007669"/>
    <property type="project" value="UniProtKB-KW"/>
</dbReference>
<dbReference type="InterPro" id="IPR006239">
    <property type="entry name" value="DPNP"/>
</dbReference>
<evidence type="ECO:0000256" key="9">
    <source>
        <dbReference type="PIRSR" id="PIRSR600760-2"/>
    </source>
</evidence>
<comment type="catalytic activity">
    <reaction evidence="8">
        <text>3'-phosphoadenylyl sulfate + H2O = adenosine 5'-phosphosulfate + phosphate</text>
        <dbReference type="Rhea" id="RHEA:77639"/>
        <dbReference type="ChEBI" id="CHEBI:15377"/>
        <dbReference type="ChEBI" id="CHEBI:43474"/>
        <dbReference type="ChEBI" id="CHEBI:58243"/>
        <dbReference type="ChEBI" id="CHEBI:58339"/>
        <dbReference type="EC" id="3.1.3.7"/>
    </reaction>
    <physiologicalReaction direction="left-to-right" evidence="8">
        <dbReference type="Rhea" id="RHEA:77640"/>
    </physiologicalReaction>
</comment>
<feature type="binding site" evidence="9">
    <location>
        <position position="231"/>
    </location>
    <ligand>
        <name>Mg(2+)</name>
        <dbReference type="ChEBI" id="CHEBI:18420"/>
        <label>1</label>
        <note>catalytic</note>
    </ligand>
</feature>
<dbReference type="Pfam" id="PF00459">
    <property type="entry name" value="Inositol_P"/>
    <property type="match status" value="1"/>
</dbReference>
<dbReference type="CDD" id="cd01517">
    <property type="entry name" value="PAP_phosphatase"/>
    <property type="match status" value="1"/>
</dbReference>
<dbReference type="PANTHER" id="PTHR43200:SF17">
    <property type="entry name" value="3'(2'),5'-BISPHOSPHATE NUCLEOTIDASE"/>
    <property type="match status" value="1"/>
</dbReference>
<dbReference type="EMBL" id="GDJX01003673">
    <property type="protein sequence ID" value="JAT64263.1"/>
    <property type="molecule type" value="Transcribed_RNA"/>
</dbReference>
<dbReference type="FunFam" id="3.30.540.10:FF:000020">
    <property type="entry name" value="PAP-specific phosphatase HAL2-like"/>
    <property type="match status" value="1"/>
</dbReference>
<evidence type="ECO:0000256" key="8">
    <source>
        <dbReference type="ARBA" id="ARBA00044484"/>
    </source>
</evidence>
<dbReference type="InterPro" id="IPR051090">
    <property type="entry name" value="Inositol_monoP_superfamily"/>
</dbReference>
<feature type="binding site" evidence="9">
    <location>
        <position position="405"/>
    </location>
    <ligand>
        <name>Mg(2+)</name>
        <dbReference type="ChEBI" id="CHEBI:18420"/>
        <label>1</label>
        <note>catalytic</note>
    </ligand>
</feature>